<feature type="transmembrane region" description="Helical" evidence="2">
    <location>
        <begin position="20"/>
        <end position="42"/>
    </location>
</feature>
<evidence type="ECO:0000313" key="4">
    <source>
        <dbReference type="Proteomes" id="UP000286716"/>
    </source>
</evidence>
<organism evidence="3 4">
    <name type="scientific">Amycolatopsis balhimycina DSM 5908</name>
    <dbReference type="NCBI Taxonomy" id="1081091"/>
    <lineage>
        <taxon>Bacteria</taxon>
        <taxon>Bacillati</taxon>
        <taxon>Actinomycetota</taxon>
        <taxon>Actinomycetes</taxon>
        <taxon>Pseudonocardiales</taxon>
        <taxon>Pseudonocardiaceae</taxon>
        <taxon>Amycolatopsis</taxon>
    </lineage>
</organism>
<protein>
    <submittedName>
        <fullName evidence="3">Uncharacterized protein</fullName>
    </submittedName>
</protein>
<dbReference type="AlphaFoldDB" id="A0A428VVU5"/>
<dbReference type="EMBL" id="QHHU01000120">
    <property type="protein sequence ID" value="RSM34955.1"/>
    <property type="molecule type" value="Genomic_DNA"/>
</dbReference>
<evidence type="ECO:0000313" key="3">
    <source>
        <dbReference type="EMBL" id="RSM34955.1"/>
    </source>
</evidence>
<evidence type="ECO:0000256" key="1">
    <source>
        <dbReference type="SAM" id="MobiDB-lite"/>
    </source>
</evidence>
<keyword evidence="2" id="KW-0812">Transmembrane</keyword>
<keyword evidence="4" id="KW-1185">Reference proteome</keyword>
<keyword evidence="2" id="KW-1133">Transmembrane helix</keyword>
<gene>
    <name evidence="3" type="ORF">DMA12_46215</name>
</gene>
<feature type="region of interest" description="Disordered" evidence="1">
    <location>
        <begin position="53"/>
        <end position="73"/>
    </location>
</feature>
<keyword evidence="2" id="KW-0472">Membrane</keyword>
<accession>A0A428VVU5</accession>
<proteinExistence type="predicted"/>
<comment type="caution">
    <text evidence="3">The sequence shown here is derived from an EMBL/GenBank/DDBJ whole genome shotgun (WGS) entry which is preliminary data.</text>
</comment>
<evidence type="ECO:0000256" key="2">
    <source>
        <dbReference type="SAM" id="Phobius"/>
    </source>
</evidence>
<dbReference type="Proteomes" id="UP000286716">
    <property type="component" value="Unassembled WGS sequence"/>
</dbReference>
<reference evidence="3 4" key="1">
    <citation type="submission" date="2018-05" db="EMBL/GenBank/DDBJ databases">
        <title>Evolution of GPA BGCs.</title>
        <authorList>
            <person name="Waglechner N."/>
            <person name="Wright G.D."/>
        </authorList>
    </citation>
    <scope>NUCLEOTIDE SEQUENCE [LARGE SCALE GENOMIC DNA]</scope>
    <source>
        <strain evidence="3 4">DSM 5908</strain>
    </source>
</reference>
<sequence length="230" mass="25873">MRSCVEVSTSLTAPTLVAMTWWAALLGFVGALAGSWGGQIIASKREDRRWERERQREDVRWSREADRDRERHEHDLEKLARQLTHTAQSEWRSERVVAYQSFLDAFDAWQESAEPFVASEGNGMPGAAVSKLIECLASLKSSSNRLEIIGSQKIKQEIDDEIMQDAVRATWAMAHAYQTATEGGEVHNTKFREMLDKLEKSRASVVELVRVDVLISSEESAQTAVLPPGQ</sequence>
<name>A0A428VVU5_AMYBA</name>